<evidence type="ECO:0000313" key="2">
    <source>
        <dbReference type="WBParaSite" id="Minc3s00458g12651"/>
    </source>
</evidence>
<name>A0A914LEC4_MELIC</name>
<proteinExistence type="predicted"/>
<evidence type="ECO:0000313" key="1">
    <source>
        <dbReference type="Proteomes" id="UP000887563"/>
    </source>
</evidence>
<organism evidence="1 2">
    <name type="scientific">Meloidogyne incognita</name>
    <name type="common">Southern root-knot nematode worm</name>
    <name type="synonym">Oxyuris incognita</name>
    <dbReference type="NCBI Taxonomy" id="6306"/>
    <lineage>
        <taxon>Eukaryota</taxon>
        <taxon>Metazoa</taxon>
        <taxon>Ecdysozoa</taxon>
        <taxon>Nematoda</taxon>
        <taxon>Chromadorea</taxon>
        <taxon>Rhabditida</taxon>
        <taxon>Tylenchina</taxon>
        <taxon>Tylenchomorpha</taxon>
        <taxon>Tylenchoidea</taxon>
        <taxon>Meloidogynidae</taxon>
        <taxon>Meloidogyninae</taxon>
        <taxon>Meloidogyne</taxon>
        <taxon>Meloidogyne incognita group</taxon>
    </lineage>
</organism>
<dbReference type="WBParaSite" id="Minc3s00458g12651">
    <property type="protein sequence ID" value="Minc3s00458g12651"/>
    <property type="gene ID" value="Minc3s00458g12651"/>
</dbReference>
<accession>A0A914LEC4</accession>
<dbReference type="AlphaFoldDB" id="A0A914LEC4"/>
<reference evidence="2" key="1">
    <citation type="submission" date="2022-11" db="UniProtKB">
        <authorList>
            <consortium name="WormBaseParasite"/>
        </authorList>
    </citation>
    <scope>IDENTIFICATION</scope>
</reference>
<protein>
    <submittedName>
        <fullName evidence="2">Secreted protein</fullName>
    </submittedName>
</protein>
<sequence>MDLLLLALQARPCSRFPCLLYHLLAPEAAASRSLHPARLEPVINCLNYMKWTRLRKTSLFGLIERLVLRHRLRPCRQVNVGGPIEIRLLYHVG</sequence>
<keyword evidence="1" id="KW-1185">Reference proteome</keyword>
<dbReference type="Proteomes" id="UP000887563">
    <property type="component" value="Unplaced"/>
</dbReference>